<evidence type="ECO:0000313" key="5">
    <source>
        <dbReference type="EMBL" id="EFC44104.1"/>
    </source>
</evidence>
<sequence length="1171" mass="136060">MAEDSDSNKEEYLEDEEEYSLKIADGDDGSDYDSSKEKRKRKKGSTRKKKTPKKKTKEKVVKVTVKLAEPSSSKDEPEDEQEMSDEEDIEEEKTQRKRRRSRKIVEIDPNIPAEDQLPVKFGTSQVVALGKIEFENENYHNDRYIFPIGYKAEKNYMSYKNPGDKTVYICEILDGGEEGPTFKITPADDDNSFTSSTPSGVWSLVIKKVNESRKKNSKTCTVSGPEYYGLSNARIRQLIEMLPNADKCVNYKKKFSNNDEVETTEATETVTPKRGRKKKEVKETETPKRKRSVKKEIVDDALEEELEEEPIKKKKKVKKEEIEEEIIDEEMEEKEPTVDFCDPIYFENDDRLSEPVYKMYREPLPTLREYQFTNYTENISAYGGHNEKIYLKFNMYTIEEVQEIYKEKQIKLPQKVELELAQPIDNERKERAKKAKEEKKIVEEYEKEEKRTSLEILRSMWELPYVFVGFQLLRPILKITEFDFDEFEDSLINPRECNGLLADIFIRLVKGPAIDRKTLVSLDPKCDKWKTVLKNKLDSLPPIYWLWKVNPLILYEYYDLTPAWRLIIIKALMEWKFETNQRVYDYSRSKYGITMLVDPIGSDQDGIKYWYYDSIGKLFAELPASLYSETKPRWEIKCSTKKEFEDFIEELKKISEELEENSEEAKSVPLLISSLEAIVNELPEPEPEQEPLSVEEKRKSREEHLTIVAKEREEEIEKQNESEVKEFKEPEPAETEQAEPAASSENNQTVSRSGRSIRKDFTSLVDEDELDESKRSLRPRKRKSYKEAEDEDKKADKDAEFVLDEDEDDDEDFYSEEEEEEEEEEEYEEKKSKASKKGNSKKVDFTQFKADPTKRNVQQNSFTNVSGVNFNPLNRSGNVMQQMQQNRNIMQQRVNKPQTVIMTGSTIQNNLRDAQSSNMLRNQMIQQQQQMSRNALQQQLAQNPALRNQVLLALQNNPSQQQQILQALQMRAVQQQQAQQQANMQQQNIAGVQNMSNISNVGNVQNLSSLTPGQLNVLAQMNEYRKQQLQSQQLQNPQQQLPQNPQGMTNLNKIILNKPPENTVNNAPTVINPTINQPTILNPPQMQIQSQNQSSLLLQLLQQNTAAQPQQPQQPQPQPQPQQFQTFNPLMQQTVAMQNPQQPIINQMGSSSQQQDQSEMDGLFLGEDSFV</sequence>
<protein>
    <submittedName>
        <fullName evidence="5">Predicted protein</fullName>
    </submittedName>
</protein>
<dbReference type="STRING" id="5762.D2VGQ7"/>
<dbReference type="Proteomes" id="UP000006671">
    <property type="component" value="Unassembled WGS sequence"/>
</dbReference>
<feature type="region of interest" description="Disordered" evidence="4">
    <location>
        <begin position="259"/>
        <end position="293"/>
    </location>
</feature>
<dbReference type="PROSITE" id="PS51542">
    <property type="entry name" value="FYRN"/>
    <property type="match status" value="1"/>
</dbReference>
<dbReference type="KEGG" id="ngr:NAEGRDRAFT_79908"/>
<feature type="compositionally biased region" description="Low complexity" evidence="4">
    <location>
        <begin position="62"/>
        <end position="71"/>
    </location>
</feature>
<dbReference type="PROSITE" id="PS51543">
    <property type="entry name" value="FYRC"/>
    <property type="match status" value="1"/>
</dbReference>
<dbReference type="OrthoDB" id="285793at2759"/>
<feature type="compositionally biased region" description="Acidic residues" evidence="4">
    <location>
        <begin position="801"/>
        <end position="827"/>
    </location>
</feature>
<evidence type="ECO:0000313" key="6">
    <source>
        <dbReference type="Proteomes" id="UP000006671"/>
    </source>
</evidence>
<dbReference type="PANTHER" id="PTHR22715">
    <property type="entry name" value="TRANSFORMING GROWTH FACTOR BETA REGULATED GENE 1"/>
    <property type="match status" value="1"/>
</dbReference>
<dbReference type="Gene3D" id="3.30.160.360">
    <property type="match status" value="1"/>
</dbReference>
<feature type="compositionally biased region" description="Low complexity" evidence="4">
    <location>
        <begin position="1028"/>
        <end position="1046"/>
    </location>
</feature>
<feature type="compositionally biased region" description="Acidic residues" evidence="4">
    <location>
        <begin position="76"/>
        <end position="91"/>
    </location>
</feature>
<evidence type="ECO:0000256" key="4">
    <source>
        <dbReference type="SAM" id="MobiDB-lite"/>
    </source>
</evidence>
<proteinExistence type="predicted"/>
<dbReference type="PANTHER" id="PTHR22715:SF0">
    <property type="entry name" value="TRANSFORMING GROWTH FACTOR BETA REGULATOR 1"/>
    <property type="match status" value="1"/>
</dbReference>
<dbReference type="InParanoid" id="D2VGQ7"/>
<dbReference type="GO" id="GO:0051726">
    <property type="term" value="P:regulation of cell cycle"/>
    <property type="evidence" value="ECO:0007669"/>
    <property type="project" value="TreeGrafter"/>
</dbReference>
<feature type="compositionally biased region" description="Basic and acidic residues" evidence="4">
    <location>
        <begin position="785"/>
        <end position="800"/>
    </location>
</feature>
<organism evidence="6">
    <name type="scientific">Naegleria gruberi</name>
    <name type="common">Amoeba</name>
    <dbReference type="NCBI Taxonomy" id="5762"/>
    <lineage>
        <taxon>Eukaryota</taxon>
        <taxon>Discoba</taxon>
        <taxon>Heterolobosea</taxon>
        <taxon>Tetramitia</taxon>
        <taxon>Eutetramitia</taxon>
        <taxon>Vahlkampfiidae</taxon>
        <taxon>Naegleria</taxon>
    </lineage>
</organism>
<dbReference type="GO" id="GO:0005634">
    <property type="term" value="C:nucleus"/>
    <property type="evidence" value="ECO:0007669"/>
    <property type="project" value="UniProtKB-SubCell"/>
</dbReference>
<keyword evidence="3" id="KW-0175">Coiled coil</keyword>
<dbReference type="VEuPathDB" id="AmoebaDB:NAEGRDRAFT_79908"/>
<dbReference type="InterPro" id="IPR040092">
    <property type="entry name" value="TBRG1"/>
</dbReference>
<feature type="compositionally biased region" description="Basic and acidic residues" evidence="4">
    <location>
        <begin position="708"/>
        <end position="731"/>
    </location>
</feature>
<feature type="region of interest" description="Disordered" evidence="4">
    <location>
        <begin position="708"/>
        <end position="870"/>
    </location>
</feature>
<dbReference type="Pfam" id="PF05964">
    <property type="entry name" value="FYRN"/>
    <property type="match status" value="1"/>
</dbReference>
<accession>D2VGQ7</accession>
<dbReference type="SMART" id="SM00541">
    <property type="entry name" value="FYRN"/>
    <property type="match status" value="1"/>
</dbReference>
<feature type="compositionally biased region" description="Basic and acidic residues" evidence="4">
    <location>
        <begin position="1"/>
        <end position="11"/>
    </location>
</feature>
<gene>
    <name evidence="5" type="ORF">NAEGRDRAFT_79908</name>
</gene>
<feature type="region of interest" description="Disordered" evidence="4">
    <location>
        <begin position="1145"/>
        <end position="1171"/>
    </location>
</feature>
<dbReference type="GeneID" id="8847855"/>
<dbReference type="OMA" id="SMWELPY"/>
<feature type="region of interest" description="Disordered" evidence="4">
    <location>
        <begin position="1028"/>
        <end position="1048"/>
    </location>
</feature>
<keyword evidence="6" id="KW-1185">Reference proteome</keyword>
<keyword evidence="2" id="KW-0539">Nucleus</keyword>
<feature type="compositionally biased region" description="Polar residues" evidence="4">
    <location>
        <begin position="855"/>
        <end position="870"/>
    </location>
</feature>
<dbReference type="InterPro" id="IPR003888">
    <property type="entry name" value="FYrich_N"/>
</dbReference>
<dbReference type="eggNOG" id="KOG4443">
    <property type="taxonomic scope" value="Eukaryota"/>
</dbReference>
<feature type="region of interest" description="Disordered" evidence="4">
    <location>
        <begin position="1"/>
        <end position="102"/>
    </location>
</feature>
<name>D2VGQ7_NAEGR</name>
<dbReference type="EMBL" id="GG738870">
    <property type="protein sequence ID" value="EFC44104.1"/>
    <property type="molecule type" value="Genomic_DNA"/>
</dbReference>
<dbReference type="InterPro" id="IPR003889">
    <property type="entry name" value="FYrich_C"/>
</dbReference>
<dbReference type="Pfam" id="PF05965">
    <property type="entry name" value="FYRC"/>
    <property type="match status" value="1"/>
</dbReference>
<comment type="subcellular location">
    <subcellularLocation>
        <location evidence="1">Nucleus</location>
    </subcellularLocation>
</comment>
<feature type="region of interest" description="Disordered" evidence="4">
    <location>
        <begin position="1104"/>
        <end position="1124"/>
    </location>
</feature>
<dbReference type="SMART" id="SM00542">
    <property type="entry name" value="FYRC"/>
    <property type="match status" value="1"/>
</dbReference>
<dbReference type="RefSeq" id="XP_002676848.1">
    <property type="nucleotide sequence ID" value="XM_002676802.1"/>
</dbReference>
<dbReference type="AlphaFoldDB" id="D2VGQ7"/>
<feature type="coiled-coil region" evidence="3">
    <location>
        <begin position="428"/>
        <end position="455"/>
    </location>
</feature>
<evidence type="ECO:0000256" key="3">
    <source>
        <dbReference type="SAM" id="Coils"/>
    </source>
</evidence>
<feature type="coiled-coil region" evidence="3">
    <location>
        <begin position="641"/>
        <end position="668"/>
    </location>
</feature>
<evidence type="ECO:0000256" key="2">
    <source>
        <dbReference type="ARBA" id="ARBA00023242"/>
    </source>
</evidence>
<reference evidence="5 6" key="1">
    <citation type="journal article" date="2010" name="Cell">
        <title>The genome of Naegleria gruberi illuminates early eukaryotic versatility.</title>
        <authorList>
            <person name="Fritz-Laylin L.K."/>
            <person name="Prochnik S.E."/>
            <person name="Ginger M.L."/>
            <person name="Dacks J.B."/>
            <person name="Carpenter M.L."/>
            <person name="Field M.C."/>
            <person name="Kuo A."/>
            <person name="Paredez A."/>
            <person name="Chapman J."/>
            <person name="Pham J."/>
            <person name="Shu S."/>
            <person name="Neupane R."/>
            <person name="Cipriano M."/>
            <person name="Mancuso J."/>
            <person name="Tu H."/>
            <person name="Salamov A."/>
            <person name="Lindquist E."/>
            <person name="Shapiro H."/>
            <person name="Lucas S."/>
            <person name="Grigoriev I.V."/>
            <person name="Cande W.Z."/>
            <person name="Fulton C."/>
            <person name="Rokhsar D.S."/>
            <person name="Dawson S.C."/>
        </authorList>
    </citation>
    <scope>NUCLEOTIDE SEQUENCE [LARGE SCALE GENOMIC DNA]</scope>
    <source>
        <strain evidence="5 6">NEG-M</strain>
    </source>
</reference>
<feature type="compositionally biased region" description="Basic residues" evidence="4">
    <location>
        <begin position="37"/>
        <end position="57"/>
    </location>
</feature>
<evidence type="ECO:0000256" key="1">
    <source>
        <dbReference type="ARBA" id="ARBA00004123"/>
    </source>
</evidence>